<evidence type="ECO:0000256" key="3">
    <source>
        <dbReference type="ARBA" id="ARBA00012638"/>
    </source>
</evidence>
<evidence type="ECO:0000313" key="10">
    <source>
        <dbReference type="Proteomes" id="UP000435112"/>
    </source>
</evidence>
<dbReference type="OrthoDB" id="4567at2759"/>
<sequence length="713" mass="77445">MNVIYSVKDYVSNVFHQDSGSGAIDVVAVQQPDGLLRCSPFHVHFGSLHKLKAEAKQQVTLEVNGQEVDNVRMKLGAAGEAYFVHQVQEPVDERDYLASPLPSPISSIGDAQELVQDEAFAAGESDDVHNALEARVEPEDEELQLQLRGSDRLTWGWGALPIVRTDEVAADLPAMVKSSSVYFDAVDIEATAALAAVGAVDYFDHPSMSLCGHLLAQADTEEDVHRIFSEHIVTFDVFRANPAAVLADQNLRFLVDGKLSPYDAAMQTYLVSRVLFPYSPHMSVGVAPSVHMDDKKSHASETDKGLDSCDESARAPTASLSRSNLTRGLALEPLHEVCSDDGGSTQDTASFTSEPYFKKSLKPSQEQLLNMGLRVGTNDIAFVLRSHGAGEVARVSANLYLWPVTAKVVIAQIDGAISSSAATGSMFKRRDPAAMHPGAVEFYSKLARNGYRVVYVTCHGLSQANLLHTLLHNSTGEDGEIALPMGPVLLSPNRLLATYSNEMIDAQDFKVAALGALRSLFPREVNPFYAAFGTTPTDSIVFTLVGVFSGKVFVVDPADGTLRHRSLLGFRESYSSLMARMDGMFPPIYSPTTQVPRSAPNNLQLVVSTLQSVPSNLSTISRVSMVDDEEQLVSEAVASQVRTRSLADEAYNDINFWRIDPGRVIHSLSCLLVVSWPGSKTPSGHRLEHLETGGRLLRARRFISPSPPSPPVV</sequence>
<dbReference type="GO" id="GO:0008195">
    <property type="term" value="F:phosphatidate phosphatase activity"/>
    <property type="evidence" value="ECO:0007669"/>
    <property type="project" value="UniProtKB-EC"/>
</dbReference>
<dbReference type="InterPro" id="IPR031703">
    <property type="entry name" value="Lipin_mid"/>
</dbReference>
<evidence type="ECO:0000256" key="5">
    <source>
        <dbReference type="SAM" id="MobiDB-lite"/>
    </source>
</evidence>
<dbReference type="InterPro" id="IPR026058">
    <property type="entry name" value="LIPIN"/>
</dbReference>
<dbReference type="EMBL" id="QXFU01001942">
    <property type="protein sequence ID" value="KAE8992929.1"/>
    <property type="molecule type" value="Genomic_DNA"/>
</dbReference>
<dbReference type="AlphaFoldDB" id="A0A6A3JCR8"/>
<name>A0A6A3JCR8_9STRA</name>
<dbReference type="InterPro" id="IPR007651">
    <property type="entry name" value="Lipin_N"/>
</dbReference>
<evidence type="ECO:0000256" key="2">
    <source>
        <dbReference type="ARBA" id="ARBA00005476"/>
    </source>
</evidence>
<evidence type="ECO:0000256" key="1">
    <source>
        <dbReference type="ARBA" id="ARBA00001946"/>
    </source>
</evidence>
<feature type="compositionally biased region" description="Basic and acidic residues" evidence="5">
    <location>
        <begin position="293"/>
        <end position="313"/>
    </location>
</feature>
<comment type="similarity">
    <text evidence="2">Belongs to the lipin family.</text>
</comment>
<reference evidence="9 10" key="1">
    <citation type="submission" date="2018-09" db="EMBL/GenBank/DDBJ databases">
        <title>Genomic investigation of the strawberry pathogen Phytophthora fragariae indicates pathogenicity is determined by transcriptional variation in three key races.</title>
        <authorList>
            <person name="Adams T.M."/>
            <person name="Armitage A.D."/>
            <person name="Sobczyk M.K."/>
            <person name="Bates H.J."/>
            <person name="Dunwell J.M."/>
            <person name="Nellist C.F."/>
            <person name="Harrison R.J."/>
        </authorList>
    </citation>
    <scope>NUCLEOTIDE SEQUENCE [LARGE SCALE GENOMIC DNA]</scope>
    <source>
        <strain evidence="8 9">SCRP249</strain>
        <strain evidence="7 10">SCRP324</strain>
    </source>
</reference>
<accession>A0A6A3JCR8</accession>
<dbReference type="InterPro" id="IPR013209">
    <property type="entry name" value="LNS2"/>
</dbReference>
<evidence type="ECO:0000259" key="6">
    <source>
        <dbReference type="SMART" id="SM00775"/>
    </source>
</evidence>
<dbReference type="Proteomes" id="UP000429607">
    <property type="component" value="Unassembled WGS sequence"/>
</dbReference>
<dbReference type="EC" id="3.1.3.4" evidence="3"/>
<keyword evidence="4" id="KW-0378">Hydrolase</keyword>
<feature type="region of interest" description="Disordered" evidence="5">
    <location>
        <begin position="293"/>
        <end position="321"/>
    </location>
</feature>
<dbReference type="SUPFAM" id="SSF56784">
    <property type="entry name" value="HAD-like"/>
    <property type="match status" value="1"/>
</dbReference>
<dbReference type="Pfam" id="PF04571">
    <property type="entry name" value="Lipin_N"/>
    <property type="match status" value="1"/>
</dbReference>
<dbReference type="PANTHER" id="PTHR12181">
    <property type="entry name" value="LIPIN"/>
    <property type="match status" value="1"/>
</dbReference>
<dbReference type="SMART" id="SM00775">
    <property type="entry name" value="LNS2"/>
    <property type="match status" value="1"/>
</dbReference>
<dbReference type="InterPro" id="IPR036412">
    <property type="entry name" value="HAD-like_sf"/>
</dbReference>
<proteinExistence type="inferred from homology"/>
<comment type="cofactor">
    <cofactor evidence="1">
        <name>Mg(2+)</name>
        <dbReference type="ChEBI" id="CHEBI:18420"/>
    </cofactor>
</comment>
<comment type="caution">
    <text evidence="7">The sequence shown here is derived from an EMBL/GenBank/DDBJ whole genome shotgun (WGS) entry which is preliminary data.</text>
</comment>
<evidence type="ECO:0000313" key="8">
    <source>
        <dbReference type="EMBL" id="KAE9014626.1"/>
    </source>
</evidence>
<organism evidence="7 10">
    <name type="scientific">Phytophthora rubi</name>
    <dbReference type="NCBI Taxonomy" id="129364"/>
    <lineage>
        <taxon>Eukaryota</taxon>
        <taxon>Sar</taxon>
        <taxon>Stramenopiles</taxon>
        <taxon>Oomycota</taxon>
        <taxon>Peronosporomycetes</taxon>
        <taxon>Peronosporales</taxon>
        <taxon>Peronosporaceae</taxon>
        <taxon>Phytophthora</taxon>
    </lineage>
</organism>
<dbReference type="Proteomes" id="UP000435112">
    <property type="component" value="Unassembled WGS sequence"/>
</dbReference>
<dbReference type="InterPro" id="IPR031315">
    <property type="entry name" value="LNS2/PITP"/>
</dbReference>
<evidence type="ECO:0000313" key="7">
    <source>
        <dbReference type="EMBL" id="KAE8992929.1"/>
    </source>
</evidence>
<dbReference type="Pfam" id="PF16876">
    <property type="entry name" value="Lipin_mid"/>
    <property type="match status" value="1"/>
</dbReference>
<evidence type="ECO:0000256" key="4">
    <source>
        <dbReference type="ARBA" id="ARBA00022801"/>
    </source>
</evidence>
<dbReference type="PANTHER" id="PTHR12181:SF12">
    <property type="entry name" value="PHOSPHATIDATE PHOSPHATASE"/>
    <property type="match status" value="1"/>
</dbReference>
<dbReference type="EMBL" id="QXFV01001120">
    <property type="protein sequence ID" value="KAE9014626.1"/>
    <property type="molecule type" value="Genomic_DNA"/>
</dbReference>
<feature type="domain" description="LNS2/PITP" evidence="6">
    <location>
        <begin position="408"/>
        <end position="565"/>
    </location>
</feature>
<gene>
    <name evidence="8" type="ORF">PR001_g15094</name>
    <name evidence="7" type="ORF">PR002_g20388</name>
</gene>
<protein>
    <recommendedName>
        <fullName evidence="3">phosphatidate phosphatase</fullName>
        <ecNumber evidence="3">3.1.3.4</ecNumber>
    </recommendedName>
</protein>
<evidence type="ECO:0000313" key="9">
    <source>
        <dbReference type="Proteomes" id="UP000429607"/>
    </source>
</evidence>
<dbReference type="Pfam" id="PF08235">
    <property type="entry name" value="LNS2"/>
    <property type="match status" value="1"/>
</dbReference>